<name>A0AAN8Y516_SOLBU</name>
<dbReference type="AlphaFoldDB" id="A0AAN8Y516"/>
<gene>
    <name evidence="1" type="ORF">RDI58_021581</name>
</gene>
<dbReference type="Proteomes" id="UP001371456">
    <property type="component" value="Unassembled WGS sequence"/>
</dbReference>
<proteinExistence type="predicted"/>
<sequence>MFDTLTTLIIHMYSHPKMSLYIPNWDGDSDWSSCSLSFEPLTPDENSNDLNVDASAATAAALKASTLGMFARTTNVPSPTFIMLPIFLEGALTEWMGALFL</sequence>
<comment type="caution">
    <text evidence="1">The sequence shown here is derived from an EMBL/GenBank/DDBJ whole genome shotgun (WGS) entry which is preliminary data.</text>
</comment>
<evidence type="ECO:0000313" key="1">
    <source>
        <dbReference type="EMBL" id="KAK6779397.1"/>
    </source>
</evidence>
<keyword evidence="2" id="KW-1185">Reference proteome</keyword>
<dbReference type="EMBL" id="JBANQN010000009">
    <property type="protein sequence ID" value="KAK6779397.1"/>
    <property type="molecule type" value="Genomic_DNA"/>
</dbReference>
<evidence type="ECO:0000313" key="2">
    <source>
        <dbReference type="Proteomes" id="UP001371456"/>
    </source>
</evidence>
<accession>A0AAN8Y516</accession>
<protein>
    <submittedName>
        <fullName evidence="1">Uncharacterized protein</fullName>
    </submittedName>
</protein>
<reference evidence="1 2" key="1">
    <citation type="submission" date="2024-02" db="EMBL/GenBank/DDBJ databases">
        <title>de novo genome assembly of Solanum bulbocastanum strain 11H21.</title>
        <authorList>
            <person name="Hosaka A.J."/>
        </authorList>
    </citation>
    <scope>NUCLEOTIDE SEQUENCE [LARGE SCALE GENOMIC DNA]</scope>
    <source>
        <tissue evidence="1">Young leaves</tissue>
    </source>
</reference>
<organism evidence="1 2">
    <name type="scientific">Solanum bulbocastanum</name>
    <name type="common">Wild potato</name>
    <dbReference type="NCBI Taxonomy" id="147425"/>
    <lineage>
        <taxon>Eukaryota</taxon>
        <taxon>Viridiplantae</taxon>
        <taxon>Streptophyta</taxon>
        <taxon>Embryophyta</taxon>
        <taxon>Tracheophyta</taxon>
        <taxon>Spermatophyta</taxon>
        <taxon>Magnoliopsida</taxon>
        <taxon>eudicotyledons</taxon>
        <taxon>Gunneridae</taxon>
        <taxon>Pentapetalae</taxon>
        <taxon>asterids</taxon>
        <taxon>lamiids</taxon>
        <taxon>Solanales</taxon>
        <taxon>Solanaceae</taxon>
        <taxon>Solanoideae</taxon>
        <taxon>Solaneae</taxon>
        <taxon>Solanum</taxon>
    </lineage>
</organism>